<evidence type="ECO:0000313" key="1">
    <source>
        <dbReference type="EMBL" id="JAH24009.1"/>
    </source>
</evidence>
<dbReference type="Gene3D" id="1.25.40.180">
    <property type="match status" value="1"/>
</dbReference>
<accession>A0A0E9R4G6</accession>
<protein>
    <submittedName>
        <fullName evidence="1">Uncharacterized protein</fullName>
    </submittedName>
</protein>
<proteinExistence type="predicted"/>
<name>A0A0E9R4G6_ANGAN</name>
<dbReference type="EMBL" id="GBXM01084568">
    <property type="protein sequence ID" value="JAH24009.1"/>
    <property type="molecule type" value="Transcribed_RNA"/>
</dbReference>
<sequence length="60" mass="6854">MEIAEINIDVPCAYAVLEQFVEKSFSAGIIDKRMRDLCPSRDRKRFVSEGDGGRLKLESY</sequence>
<dbReference type="AlphaFoldDB" id="A0A0E9R4G6"/>
<organism evidence="1">
    <name type="scientific">Anguilla anguilla</name>
    <name type="common">European freshwater eel</name>
    <name type="synonym">Muraena anguilla</name>
    <dbReference type="NCBI Taxonomy" id="7936"/>
    <lineage>
        <taxon>Eukaryota</taxon>
        <taxon>Metazoa</taxon>
        <taxon>Chordata</taxon>
        <taxon>Craniata</taxon>
        <taxon>Vertebrata</taxon>
        <taxon>Euteleostomi</taxon>
        <taxon>Actinopterygii</taxon>
        <taxon>Neopterygii</taxon>
        <taxon>Teleostei</taxon>
        <taxon>Anguilliformes</taxon>
        <taxon>Anguillidae</taxon>
        <taxon>Anguilla</taxon>
    </lineage>
</organism>
<reference evidence="1" key="2">
    <citation type="journal article" date="2015" name="Fish Shellfish Immunol.">
        <title>Early steps in the European eel (Anguilla anguilla)-Vibrio vulnificus interaction in the gills: Role of the RtxA13 toxin.</title>
        <authorList>
            <person name="Callol A."/>
            <person name="Pajuelo D."/>
            <person name="Ebbesson L."/>
            <person name="Teles M."/>
            <person name="MacKenzie S."/>
            <person name="Amaro C."/>
        </authorList>
    </citation>
    <scope>NUCLEOTIDE SEQUENCE</scope>
</reference>
<reference evidence="1" key="1">
    <citation type="submission" date="2014-11" db="EMBL/GenBank/DDBJ databases">
        <authorList>
            <person name="Amaro Gonzalez C."/>
        </authorList>
    </citation>
    <scope>NUCLEOTIDE SEQUENCE</scope>
</reference>